<comment type="function">
    <text evidence="7">Possible subunit of a heme lyase.</text>
</comment>
<evidence type="ECO:0000313" key="10">
    <source>
        <dbReference type="EMBL" id="GBF04610.1"/>
    </source>
</evidence>
<dbReference type="AlphaFoldDB" id="A0A2I9D368"/>
<keyword evidence="4 7" id="KW-0732">Signal</keyword>
<dbReference type="GO" id="GO:0017004">
    <property type="term" value="P:cytochrome complex assembly"/>
    <property type="evidence" value="ECO:0007669"/>
    <property type="project" value="UniProtKB-KW"/>
</dbReference>
<dbReference type="EMBL" id="BFAG01000002">
    <property type="protein sequence ID" value="GBF04610.1"/>
    <property type="molecule type" value="Genomic_DNA"/>
</dbReference>
<keyword evidence="7" id="KW-0812">Transmembrane</keyword>
<feature type="transmembrane region" description="Helical" evidence="7">
    <location>
        <begin position="95"/>
        <end position="116"/>
    </location>
</feature>
<keyword evidence="6 7" id="KW-0408">Iron</keyword>
<feature type="compositionally biased region" description="Basic and acidic residues" evidence="8">
    <location>
        <begin position="142"/>
        <end position="156"/>
    </location>
</feature>
<feature type="region of interest" description="Disordered" evidence="8">
    <location>
        <begin position="137"/>
        <end position="156"/>
    </location>
</feature>
<evidence type="ECO:0000256" key="4">
    <source>
        <dbReference type="ARBA" id="ARBA00022729"/>
    </source>
</evidence>
<evidence type="ECO:0000256" key="3">
    <source>
        <dbReference type="ARBA" id="ARBA00022723"/>
    </source>
</evidence>
<reference evidence="11" key="1">
    <citation type="submission" date="2018-01" db="EMBL/GenBank/DDBJ databases">
        <title>Draft Genome Sequence of the Radioresistant Bacterium Deinococcus aerius TR0125, Isolated from the Higher Atmosphere above Japan.</title>
        <authorList>
            <person name="Satoh K."/>
            <person name="Arai H."/>
            <person name="Sanzen T."/>
            <person name="Kawaguchi Y."/>
            <person name="Hayashi H."/>
            <person name="Yokobori S."/>
            <person name="Yamagishi A."/>
            <person name="Oono Y."/>
            <person name="Narumi I."/>
        </authorList>
    </citation>
    <scope>NUCLEOTIDE SEQUENCE [LARGE SCALE GENOMIC DNA]</scope>
    <source>
        <strain evidence="11">TR0125</strain>
    </source>
</reference>
<proteinExistence type="inferred from homology"/>
<feature type="signal peptide" evidence="7">
    <location>
        <begin position="1"/>
        <end position="18"/>
    </location>
</feature>
<name>A0A2I9D368_9DEIO</name>
<dbReference type="Gene3D" id="1.10.8.640">
    <property type="entry name" value="Cytochrome C biogenesis protein"/>
    <property type="match status" value="1"/>
</dbReference>
<dbReference type="OrthoDB" id="9804975at2"/>
<dbReference type="CDD" id="cd16378">
    <property type="entry name" value="CcmH_N"/>
    <property type="match status" value="1"/>
</dbReference>
<evidence type="ECO:0000256" key="5">
    <source>
        <dbReference type="ARBA" id="ARBA00022748"/>
    </source>
</evidence>
<dbReference type="InterPro" id="IPR005616">
    <property type="entry name" value="CcmH/CycL/Ccl2/NrfF_N"/>
</dbReference>
<keyword evidence="3 7" id="KW-0479">Metal-binding</keyword>
<evidence type="ECO:0000256" key="1">
    <source>
        <dbReference type="ARBA" id="ARBA00010342"/>
    </source>
</evidence>
<evidence type="ECO:0000256" key="7">
    <source>
        <dbReference type="RuleBase" id="RU364112"/>
    </source>
</evidence>
<dbReference type="GO" id="GO:0046872">
    <property type="term" value="F:metal ion binding"/>
    <property type="evidence" value="ECO:0007669"/>
    <property type="project" value="UniProtKB-KW"/>
</dbReference>
<organism evidence="10 11">
    <name type="scientific">Deinococcus aerius</name>
    <dbReference type="NCBI Taxonomy" id="200253"/>
    <lineage>
        <taxon>Bacteria</taxon>
        <taxon>Thermotogati</taxon>
        <taxon>Deinococcota</taxon>
        <taxon>Deinococci</taxon>
        <taxon>Deinococcales</taxon>
        <taxon>Deinococcaceae</taxon>
        <taxon>Deinococcus</taxon>
    </lineage>
</organism>
<keyword evidence="2 7" id="KW-0349">Heme</keyword>
<evidence type="ECO:0000256" key="2">
    <source>
        <dbReference type="ARBA" id="ARBA00022617"/>
    </source>
</evidence>
<dbReference type="Proteomes" id="UP000236569">
    <property type="component" value="Unassembled WGS sequence"/>
</dbReference>
<feature type="domain" description="CcmH/CycL/Ccl2/NrfF N-terminal" evidence="9">
    <location>
        <begin position="20"/>
        <end position="123"/>
    </location>
</feature>
<keyword evidence="7" id="KW-0472">Membrane</keyword>
<dbReference type="PANTHER" id="PTHR47870">
    <property type="entry name" value="CYTOCHROME C-TYPE BIOGENESIS PROTEIN CCMH"/>
    <property type="match status" value="1"/>
</dbReference>
<sequence length="156" mass="16828">MWGLLALVLGLLLSVSLALTPDQEARAERLGTNLRCPICTGLPITESTNDLSREMLRDVREQVVAGRSDRDIYAYFAARYGNFVLLDPPKEGSNLLLWGAPLAALVAGGAVLWGVLRKRNVAAPSIPEAGTEAPFDPFLAQVRRETRGDDRAGGQA</sequence>
<dbReference type="InterPro" id="IPR051263">
    <property type="entry name" value="C-type_cytochrome_biogenesis"/>
</dbReference>
<dbReference type="GO" id="GO:0005886">
    <property type="term" value="C:plasma membrane"/>
    <property type="evidence" value="ECO:0007669"/>
    <property type="project" value="TreeGrafter"/>
</dbReference>
<dbReference type="InterPro" id="IPR038297">
    <property type="entry name" value="CcmH/CycL/NrfF/Ccl2_sf"/>
</dbReference>
<evidence type="ECO:0000256" key="6">
    <source>
        <dbReference type="ARBA" id="ARBA00023004"/>
    </source>
</evidence>
<accession>A0A2I9D368</accession>
<dbReference type="Pfam" id="PF03918">
    <property type="entry name" value="CcmH"/>
    <property type="match status" value="1"/>
</dbReference>
<keyword evidence="7" id="KW-1133">Transmembrane helix</keyword>
<keyword evidence="11" id="KW-1185">Reference proteome</keyword>
<dbReference type="PANTHER" id="PTHR47870:SF1">
    <property type="entry name" value="CYTOCHROME C-TYPE BIOGENESIS PROTEIN CCMH"/>
    <property type="match status" value="1"/>
</dbReference>
<gene>
    <name evidence="10" type="ORF">DAERI_020207</name>
</gene>
<evidence type="ECO:0000313" key="11">
    <source>
        <dbReference type="Proteomes" id="UP000236569"/>
    </source>
</evidence>
<protein>
    <recommendedName>
        <fullName evidence="7">Cytochrome c-type biogenesis protein</fullName>
    </recommendedName>
</protein>
<evidence type="ECO:0000256" key="8">
    <source>
        <dbReference type="SAM" id="MobiDB-lite"/>
    </source>
</evidence>
<keyword evidence="5" id="KW-0201">Cytochrome c-type biogenesis</keyword>
<feature type="chain" id="PRO_5014207557" description="Cytochrome c-type biogenesis protein" evidence="7">
    <location>
        <begin position="19"/>
        <end position="156"/>
    </location>
</feature>
<comment type="similarity">
    <text evidence="1 7">Belongs to the CcmH/CycL/Ccl2/NrfF family.</text>
</comment>
<comment type="caution">
    <text evidence="10">The sequence shown here is derived from an EMBL/GenBank/DDBJ whole genome shotgun (WGS) entry which is preliminary data.</text>
</comment>
<evidence type="ECO:0000259" key="9">
    <source>
        <dbReference type="Pfam" id="PF03918"/>
    </source>
</evidence>